<dbReference type="InterPro" id="IPR001764">
    <property type="entry name" value="Glyco_hydro_3_N"/>
</dbReference>
<accession>A0A444S885</accession>
<dbReference type="GO" id="GO:0008422">
    <property type="term" value="F:beta-glucosidase activity"/>
    <property type="evidence" value="ECO:0007669"/>
    <property type="project" value="UniProtKB-EC"/>
</dbReference>
<keyword evidence="5" id="KW-0378">Hydrolase</keyword>
<keyword evidence="7" id="KW-0326">Glycosidase</keyword>
<feature type="compositionally biased region" description="Basic residues" evidence="8">
    <location>
        <begin position="1091"/>
        <end position="1101"/>
    </location>
</feature>
<evidence type="ECO:0000313" key="13">
    <source>
        <dbReference type="Proteomes" id="UP000288725"/>
    </source>
</evidence>
<dbReference type="Pfam" id="PF00933">
    <property type="entry name" value="Glyco_hydro_3"/>
    <property type="match status" value="1"/>
</dbReference>
<evidence type="ECO:0000259" key="11">
    <source>
        <dbReference type="Pfam" id="PF00933"/>
    </source>
</evidence>
<feature type="chain" id="PRO_5018987051" description="beta-glucosidase" evidence="9">
    <location>
        <begin position="20"/>
        <end position="1123"/>
    </location>
</feature>
<dbReference type="InterPro" id="IPR029058">
    <property type="entry name" value="AB_hydrolase_fold"/>
</dbReference>
<dbReference type="PANTHER" id="PTHR30620">
    <property type="entry name" value="PERIPLASMIC BETA-GLUCOSIDASE-RELATED"/>
    <property type="match status" value="1"/>
</dbReference>
<evidence type="ECO:0000256" key="7">
    <source>
        <dbReference type="ARBA" id="ARBA00023295"/>
    </source>
</evidence>
<evidence type="ECO:0000256" key="1">
    <source>
        <dbReference type="ARBA" id="ARBA00000448"/>
    </source>
</evidence>
<feature type="domain" description="AB hydrolase-1" evidence="10">
    <location>
        <begin position="623"/>
        <end position="735"/>
    </location>
</feature>
<keyword evidence="4 9" id="KW-0732">Signal</keyword>
<name>A0A444S885_VERDA</name>
<feature type="compositionally biased region" description="Basic and acidic residues" evidence="8">
    <location>
        <begin position="1077"/>
        <end position="1089"/>
    </location>
</feature>
<evidence type="ECO:0000256" key="8">
    <source>
        <dbReference type="SAM" id="MobiDB-lite"/>
    </source>
</evidence>
<dbReference type="Proteomes" id="UP000288725">
    <property type="component" value="Unassembled WGS sequence"/>
</dbReference>
<dbReference type="InterPro" id="IPR017853">
    <property type="entry name" value="GH"/>
</dbReference>
<sequence>MRTAILLGAASAVLPAVSGADILPYWDSTRCIDERVDDLLSRMTLEEKAGQMFHARTSLINDTFDANIKSYVADKHITHYVFSGGVNDARVVAEWQNALQQFSRDEGLGIPITLSSDPQHGWTDDTAVSNVAASFSRWTEPLGIAALRSPELALEFSNIAREEYVSVGIRQALHPTVDIITEPRWGRNAQTMGEDANLTSTLLVEYIKGFQGDKIGPHSVITTTKHFPGGGPMENGEDSHFEWGKNQTYPGNNQEYHLIPFRAAIKAGTRQMMPYYSRPIGTEWEEVAFAFNKGVITDLLKNELGFEGIVVSDWGVVTTRFWGVEDLTELERARKALEAGIDIFGGETKPELIVQLVNSGQIAEERIDYSVRKLMKEKFELGLFDNPFVNVDVAERVVGNEYFSRLGNETQRRAFTLLTNPDDFLPLPQSALNASFYVEGMDPAALEARNLKVVGTPAEADYAFLRLPSPFKPTTASGLAASINNGSIEFNVTEKARQAEIYATIPTVVDIKFNRPPAVPEVAEAAAALMGNYGSSHDAFLDIVFGVDGWAPEGKLPFDMPRSMAAVEASKEDVPFDTEDPLFEFGHGLSYRERLARRIMAHEESLPRPMLAFVSLNVEKPSTIVLLHGGLSCHLEYADFIPLLSEYHLLLPDLPQHSKSFHIPLVSLENVADHVADLISANAHGGKAHIVGLSFGGFAAQVTAIRHPSLVTSLFVTGAEPFQGFRLRASQYPSLIYGFAWSLLGLPDALYWRYAAWMGLRRHDDLLIEMRKNCQLGMLRDEFSTIARYRLGDVGKIEARTLMVAGGRQDDVGASKLAGQVLENRVIRGQRLDDGSRSVVIRDALHAWDLQFPDLFARGVLAWVEERPLPEGHRRKEKKHRQPSEDSQQLEPEEEAAAGETETQGDVAIDCTDINPGEPGPWSAWVYDSRGFYYRCRQPIDSDNLDYEFIHPRTASTLGFVYPPIEPAAQLQITPVTQAYGQIIPILVPVGTYEAPAVAAIGQDLPYQPENSVTPLRPMLLVSPSEQQMTQSTLPQRHGLASAPVDTLTQPSVQNGVAGAMVRHYAAPRSTTSQATSHRERNMVRDVAKGAKSRSKSGSNRHARDPLLKTVDKWLDHVRERPQ</sequence>
<dbReference type="Pfam" id="PF00561">
    <property type="entry name" value="Abhydrolase_1"/>
    <property type="match status" value="1"/>
</dbReference>
<evidence type="ECO:0000256" key="9">
    <source>
        <dbReference type="SAM" id="SignalP"/>
    </source>
</evidence>
<evidence type="ECO:0000256" key="2">
    <source>
        <dbReference type="ARBA" id="ARBA00005336"/>
    </source>
</evidence>
<protein>
    <recommendedName>
        <fullName evidence="3">beta-glucosidase</fullName>
        <ecNumber evidence="3">3.2.1.21</ecNumber>
    </recommendedName>
</protein>
<dbReference type="Gene3D" id="3.40.50.1700">
    <property type="entry name" value="Glycoside hydrolase family 3 C-terminal domain"/>
    <property type="match status" value="1"/>
</dbReference>
<reference evidence="12 13" key="1">
    <citation type="submission" date="2018-12" db="EMBL/GenBank/DDBJ databases">
        <title>Genome of Verticillium dahliae isolate Getta Getta.</title>
        <authorList>
            <person name="Gardiner D.M."/>
        </authorList>
    </citation>
    <scope>NUCLEOTIDE SEQUENCE [LARGE SCALE GENOMIC DNA]</scope>
    <source>
        <strain evidence="12 13">Getta Getta</strain>
    </source>
</reference>
<dbReference type="Gene3D" id="3.20.20.300">
    <property type="entry name" value="Glycoside hydrolase, family 3, N-terminal domain"/>
    <property type="match status" value="1"/>
</dbReference>
<dbReference type="EMBL" id="RSDZ01000013">
    <property type="protein sequence ID" value="RXG49593.1"/>
    <property type="molecule type" value="Genomic_DNA"/>
</dbReference>
<feature type="signal peptide" evidence="9">
    <location>
        <begin position="1"/>
        <end position="19"/>
    </location>
</feature>
<dbReference type="SUPFAM" id="SSF53474">
    <property type="entry name" value="alpha/beta-Hydrolases"/>
    <property type="match status" value="1"/>
</dbReference>
<dbReference type="SUPFAM" id="SSF52279">
    <property type="entry name" value="Beta-D-glucan exohydrolase, C-terminal domain"/>
    <property type="match status" value="1"/>
</dbReference>
<dbReference type="InterPro" id="IPR036881">
    <property type="entry name" value="Glyco_hydro_3_C_sf"/>
</dbReference>
<comment type="caution">
    <text evidence="12">The sequence shown here is derived from an EMBL/GenBank/DDBJ whole genome shotgun (WGS) entry which is preliminary data.</text>
</comment>
<evidence type="ECO:0000313" key="12">
    <source>
        <dbReference type="EMBL" id="RXG49593.1"/>
    </source>
</evidence>
<dbReference type="GO" id="GO:0009251">
    <property type="term" value="P:glucan catabolic process"/>
    <property type="evidence" value="ECO:0007669"/>
    <property type="project" value="TreeGrafter"/>
</dbReference>
<evidence type="ECO:0000256" key="3">
    <source>
        <dbReference type="ARBA" id="ARBA00012744"/>
    </source>
</evidence>
<dbReference type="InterPro" id="IPR036962">
    <property type="entry name" value="Glyco_hydro_3_N_sf"/>
</dbReference>
<comment type="catalytic activity">
    <reaction evidence="1">
        <text>Hydrolysis of terminal, non-reducing beta-D-glucosyl residues with release of beta-D-glucose.</text>
        <dbReference type="EC" id="3.2.1.21"/>
    </reaction>
</comment>
<comment type="similarity">
    <text evidence="2">Belongs to the glycosyl hydrolase 3 family.</text>
</comment>
<evidence type="ECO:0000256" key="5">
    <source>
        <dbReference type="ARBA" id="ARBA00022801"/>
    </source>
</evidence>
<dbReference type="PRINTS" id="PR00133">
    <property type="entry name" value="GLHYDRLASE3"/>
</dbReference>
<proteinExistence type="inferred from homology"/>
<dbReference type="Gene3D" id="3.40.50.1820">
    <property type="entry name" value="alpha/beta hydrolase"/>
    <property type="match status" value="1"/>
</dbReference>
<dbReference type="AlphaFoldDB" id="A0A444S885"/>
<gene>
    <name evidence="12" type="ORF">VDGE_09393</name>
</gene>
<keyword evidence="6" id="KW-0325">Glycoprotein</keyword>
<dbReference type="PANTHER" id="PTHR30620:SF16">
    <property type="entry name" value="LYSOSOMAL BETA GLUCOSIDASE"/>
    <property type="match status" value="1"/>
</dbReference>
<feature type="region of interest" description="Disordered" evidence="8">
    <location>
        <begin position="1068"/>
        <end position="1107"/>
    </location>
</feature>
<evidence type="ECO:0000256" key="4">
    <source>
        <dbReference type="ARBA" id="ARBA00022729"/>
    </source>
</evidence>
<dbReference type="InterPro" id="IPR051915">
    <property type="entry name" value="Cellulose_Degrad_GH3"/>
</dbReference>
<dbReference type="EC" id="3.2.1.21" evidence="3"/>
<feature type="region of interest" description="Disordered" evidence="8">
    <location>
        <begin position="871"/>
        <end position="906"/>
    </location>
</feature>
<dbReference type="SUPFAM" id="SSF51445">
    <property type="entry name" value="(Trans)glycosidases"/>
    <property type="match status" value="1"/>
</dbReference>
<feature type="domain" description="Glycoside hydrolase family 3 N-terminal" evidence="11">
    <location>
        <begin position="44"/>
        <end position="375"/>
    </location>
</feature>
<organism evidence="12 13">
    <name type="scientific">Verticillium dahliae</name>
    <name type="common">Verticillium wilt</name>
    <dbReference type="NCBI Taxonomy" id="27337"/>
    <lineage>
        <taxon>Eukaryota</taxon>
        <taxon>Fungi</taxon>
        <taxon>Dikarya</taxon>
        <taxon>Ascomycota</taxon>
        <taxon>Pezizomycotina</taxon>
        <taxon>Sordariomycetes</taxon>
        <taxon>Hypocreomycetidae</taxon>
        <taxon>Glomerellales</taxon>
        <taxon>Plectosphaerellaceae</taxon>
        <taxon>Verticillium</taxon>
    </lineage>
</organism>
<dbReference type="InterPro" id="IPR000073">
    <property type="entry name" value="AB_hydrolase_1"/>
</dbReference>
<evidence type="ECO:0000259" key="10">
    <source>
        <dbReference type="Pfam" id="PF00561"/>
    </source>
</evidence>
<evidence type="ECO:0000256" key="6">
    <source>
        <dbReference type="ARBA" id="ARBA00023180"/>
    </source>
</evidence>